<feature type="transmembrane region" description="Helical" evidence="14">
    <location>
        <begin position="6"/>
        <end position="27"/>
    </location>
</feature>
<evidence type="ECO:0000256" key="1">
    <source>
        <dbReference type="ARBA" id="ARBA00003257"/>
    </source>
</evidence>
<feature type="transmembrane region" description="Helical" evidence="14">
    <location>
        <begin position="282"/>
        <end position="304"/>
    </location>
</feature>
<keyword evidence="9 13" id="KW-0830">Ubiquinone</keyword>
<evidence type="ECO:0000256" key="6">
    <source>
        <dbReference type="ARBA" id="ARBA00022692"/>
    </source>
</evidence>
<feature type="transmembrane region" description="Helical" evidence="14">
    <location>
        <begin position="219"/>
        <end position="245"/>
    </location>
</feature>
<feature type="transmembrane region" description="Helical" evidence="14">
    <location>
        <begin position="251"/>
        <end position="270"/>
    </location>
</feature>
<evidence type="ECO:0000256" key="13">
    <source>
        <dbReference type="RuleBase" id="RU000473"/>
    </source>
</evidence>
<name>A0A9E8RTY8_9NEOP</name>
<dbReference type="InterPro" id="IPR018086">
    <property type="entry name" value="NADH_UbQ_OxRdtase_su1_CS"/>
</dbReference>
<evidence type="ECO:0000256" key="5">
    <source>
        <dbReference type="ARBA" id="ARBA00022448"/>
    </source>
</evidence>
<dbReference type="GO" id="GO:0008137">
    <property type="term" value="F:NADH dehydrogenase (ubiquinone) activity"/>
    <property type="evidence" value="ECO:0007669"/>
    <property type="project" value="UniProtKB-EC"/>
</dbReference>
<dbReference type="GO" id="GO:0009060">
    <property type="term" value="P:aerobic respiration"/>
    <property type="evidence" value="ECO:0007669"/>
    <property type="project" value="TreeGrafter"/>
</dbReference>
<gene>
    <name evidence="15" type="primary">ND1</name>
</gene>
<keyword evidence="12" id="KW-0520">NAD</keyword>
<evidence type="ECO:0000256" key="4">
    <source>
        <dbReference type="ARBA" id="ARBA00021009"/>
    </source>
</evidence>
<reference evidence="15" key="1">
    <citation type="submission" date="2021-11" db="EMBL/GenBank/DDBJ databases">
        <authorList>
            <person name="Ge X.-Y."/>
            <person name="Peng L."/>
            <person name="Sun C.-H."/>
            <person name="Wang B.-X."/>
        </authorList>
    </citation>
    <scope>NUCLEOTIDE SEQUENCE</scope>
</reference>
<dbReference type="AlphaFoldDB" id="A0A9E8RTY8"/>
<protein>
    <recommendedName>
        <fullName evidence="4 13">NADH-ubiquinone oxidoreductase chain 1</fullName>
        <ecNumber evidence="13">7.1.1.2</ecNumber>
    </recommendedName>
</protein>
<dbReference type="EMBL" id="OL678041">
    <property type="protein sequence ID" value="UZZ44269.1"/>
    <property type="molecule type" value="Genomic_DNA"/>
</dbReference>
<reference evidence="15" key="2">
    <citation type="journal article" date="2022" name="Syst. Entomol.">
        <title>Massive gene rearrangements of mitochondrial genomes and implications for the phylogeny of Trichoptera (Insecta).</title>
        <authorList>
            <person name="Ge X."/>
            <person name="Peng L."/>
            <person name="Vogler A.P."/>
            <person name="Morse J.C."/>
            <person name="Yang L."/>
            <person name="Sun C."/>
            <person name="Wang B."/>
        </authorList>
    </citation>
    <scope>NUCLEOTIDE SEQUENCE</scope>
</reference>
<sequence>MIYLYLNMFSFILLIVGILISVAYLTLLERKLLGYIQNRKGPNKLGLVGIFQPFADAIKLFSKEKLFLLNLNTLIYLFSPILMFLTSLLLWMVFPLFEKLFFFHFGILFMISLMSLSVYYIMMMGWSSSSNYSFLGGMRGVSQVVSYEISMIMFILVMISYIMSFNLVEFSINQLNIWFIFNFFLFCLMISSMLAELNRTPFDFIEGESELVSGFNIEFGGALFAFIFLGEYLMIIFTSVLLMIMFLGSSYIYLTMVFKINLLIFIIIWIRGSYPRYRYDKLMYLNWKIYLPISMNYLIFFFSIKFY</sequence>
<comment type="subcellular location">
    <subcellularLocation>
        <location evidence="2 12">Mitochondrion inner membrane</location>
        <topology evidence="2 12">Multi-pass membrane protein</topology>
    </subcellularLocation>
</comment>
<dbReference type="EC" id="7.1.1.2" evidence="13"/>
<keyword evidence="11 14" id="KW-0472">Membrane</keyword>
<dbReference type="RefSeq" id="YP_010586468.1">
    <property type="nucleotide sequence ID" value="NC_069277.1"/>
</dbReference>
<dbReference type="PROSITE" id="PS00667">
    <property type="entry name" value="COMPLEX1_ND1_1"/>
    <property type="match status" value="1"/>
</dbReference>
<comment type="similarity">
    <text evidence="3 12">Belongs to the complex I subunit 1 family.</text>
</comment>
<dbReference type="PANTHER" id="PTHR11432:SF3">
    <property type="entry name" value="NADH-UBIQUINONE OXIDOREDUCTASE CHAIN 1"/>
    <property type="match status" value="1"/>
</dbReference>
<feature type="transmembrane region" description="Helical" evidence="14">
    <location>
        <begin position="144"/>
        <end position="163"/>
    </location>
</feature>
<accession>A0A9E8RTY8</accession>
<proteinExistence type="inferred from homology"/>
<evidence type="ECO:0000256" key="8">
    <source>
        <dbReference type="ARBA" id="ARBA00022989"/>
    </source>
</evidence>
<dbReference type="PROSITE" id="PS00668">
    <property type="entry name" value="COMPLEX1_ND1_2"/>
    <property type="match status" value="1"/>
</dbReference>
<comment type="function">
    <text evidence="1">Core subunit of the mitochondrial membrane respiratory chain NADH dehydrogenase (Complex I) that is believed to belong to the minimal assembly required for catalysis. Complex I functions in the transfer of electrons from NADH to the respiratory chain. The immediate electron acceptor for the enzyme is believed to be ubiquinone.</text>
</comment>
<keyword evidence="5" id="KW-0813">Transport</keyword>
<dbReference type="HAMAP" id="MF_01350">
    <property type="entry name" value="NDH1_NuoH"/>
    <property type="match status" value="1"/>
</dbReference>
<geneLocation type="mitochondrion" evidence="15"/>
<evidence type="ECO:0000256" key="3">
    <source>
        <dbReference type="ARBA" id="ARBA00010535"/>
    </source>
</evidence>
<feature type="transmembrane region" description="Helical" evidence="14">
    <location>
        <begin position="73"/>
        <end position="94"/>
    </location>
</feature>
<dbReference type="PANTHER" id="PTHR11432">
    <property type="entry name" value="NADH DEHYDROGENASE SUBUNIT 1"/>
    <property type="match status" value="1"/>
</dbReference>
<evidence type="ECO:0000256" key="9">
    <source>
        <dbReference type="ARBA" id="ARBA00023075"/>
    </source>
</evidence>
<dbReference type="GO" id="GO:0005743">
    <property type="term" value="C:mitochondrial inner membrane"/>
    <property type="evidence" value="ECO:0007669"/>
    <property type="project" value="UniProtKB-SubCell"/>
</dbReference>
<keyword evidence="8 14" id="KW-1133">Transmembrane helix</keyword>
<dbReference type="Pfam" id="PF00146">
    <property type="entry name" value="NADHdh"/>
    <property type="match status" value="1"/>
</dbReference>
<evidence type="ECO:0000256" key="10">
    <source>
        <dbReference type="ARBA" id="ARBA00023128"/>
    </source>
</evidence>
<feature type="transmembrane region" description="Helical" evidence="14">
    <location>
        <begin position="175"/>
        <end position="198"/>
    </location>
</feature>
<evidence type="ECO:0000256" key="11">
    <source>
        <dbReference type="ARBA" id="ARBA00023136"/>
    </source>
</evidence>
<dbReference type="GeneID" id="77426340"/>
<evidence type="ECO:0000256" key="14">
    <source>
        <dbReference type="SAM" id="Phobius"/>
    </source>
</evidence>
<dbReference type="InterPro" id="IPR001694">
    <property type="entry name" value="NADH_UbQ_OxRdtase_su1/FPO"/>
</dbReference>
<keyword evidence="10 13" id="KW-0496">Mitochondrion</keyword>
<organism evidence="15">
    <name type="scientific">Plectrocnemia tortosa</name>
    <dbReference type="NCBI Taxonomy" id="623669"/>
    <lineage>
        <taxon>Eukaryota</taxon>
        <taxon>Metazoa</taxon>
        <taxon>Ecdysozoa</taxon>
        <taxon>Arthropoda</taxon>
        <taxon>Hexapoda</taxon>
        <taxon>Insecta</taxon>
        <taxon>Pterygota</taxon>
        <taxon>Neoptera</taxon>
        <taxon>Endopterygota</taxon>
        <taxon>Trichoptera</taxon>
        <taxon>Annulipalpia</taxon>
        <taxon>Psychomyioidea</taxon>
        <taxon>Polycentropodidae</taxon>
        <taxon>Polycentropodinae</taxon>
        <taxon>Plectrocnemia</taxon>
    </lineage>
</organism>
<evidence type="ECO:0000313" key="15">
    <source>
        <dbReference type="EMBL" id="UZZ44269.1"/>
    </source>
</evidence>
<dbReference type="CTD" id="4535"/>
<feature type="transmembrane region" description="Helical" evidence="14">
    <location>
        <begin position="100"/>
        <end position="123"/>
    </location>
</feature>
<keyword evidence="7" id="KW-0999">Mitochondrion inner membrane</keyword>
<keyword evidence="6 12" id="KW-0812">Transmembrane</keyword>
<evidence type="ECO:0000256" key="12">
    <source>
        <dbReference type="RuleBase" id="RU000471"/>
    </source>
</evidence>
<dbReference type="GO" id="GO:0003954">
    <property type="term" value="F:NADH dehydrogenase activity"/>
    <property type="evidence" value="ECO:0007669"/>
    <property type="project" value="TreeGrafter"/>
</dbReference>
<evidence type="ECO:0000256" key="2">
    <source>
        <dbReference type="ARBA" id="ARBA00004448"/>
    </source>
</evidence>
<comment type="catalytic activity">
    <reaction evidence="13">
        <text>a ubiquinone + NADH + 5 H(+)(in) = a ubiquinol + NAD(+) + 4 H(+)(out)</text>
        <dbReference type="Rhea" id="RHEA:29091"/>
        <dbReference type="Rhea" id="RHEA-COMP:9565"/>
        <dbReference type="Rhea" id="RHEA-COMP:9566"/>
        <dbReference type="ChEBI" id="CHEBI:15378"/>
        <dbReference type="ChEBI" id="CHEBI:16389"/>
        <dbReference type="ChEBI" id="CHEBI:17976"/>
        <dbReference type="ChEBI" id="CHEBI:57540"/>
        <dbReference type="ChEBI" id="CHEBI:57945"/>
        <dbReference type="EC" id="7.1.1.2"/>
    </reaction>
</comment>
<evidence type="ECO:0000256" key="7">
    <source>
        <dbReference type="ARBA" id="ARBA00022792"/>
    </source>
</evidence>